<feature type="binding site" evidence="12">
    <location>
        <begin position="39"/>
        <end position="43"/>
    </location>
    <ligand>
        <name>substrate</name>
    </ligand>
</feature>
<feature type="binding site" evidence="12">
    <location>
        <position position="140"/>
    </location>
    <ligand>
        <name>substrate</name>
    </ligand>
</feature>
<keyword evidence="13" id="KW-0423">Lactose metabolism</keyword>
<evidence type="ECO:0000256" key="12">
    <source>
        <dbReference type="HAMAP-Rule" id="MF_01987"/>
    </source>
</evidence>
<keyword evidence="10 12" id="KW-0630">Potassium</keyword>
<dbReference type="InterPro" id="IPR011611">
    <property type="entry name" value="PfkB_dom"/>
</dbReference>
<dbReference type="InterPro" id="IPR011877">
    <property type="entry name" value="Ribokinase"/>
</dbReference>
<dbReference type="GO" id="GO:0005829">
    <property type="term" value="C:cytosol"/>
    <property type="evidence" value="ECO:0007669"/>
    <property type="project" value="TreeGrafter"/>
</dbReference>
<comment type="subcellular location">
    <subcellularLocation>
        <location evidence="12">Cytoplasm</location>
    </subcellularLocation>
</comment>
<keyword evidence="11 12" id="KW-0119">Carbohydrate metabolism</keyword>
<dbReference type="GO" id="GO:0005988">
    <property type="term" value="P:lactose metabolic process"/>
    <property type="evidence" value="ECO:0007669"/>
    <property type="project" value="UniProtKB-KW"/>
</dbReference>
<feature type="active site" description="Proton acceptor" evidence="12">
    <location>
        <position position="253"/>
    </location>
</feature>
<comment type="function">
    <text evidence="12">Catalyzes the phosphorylation of ribose at O-5 in a reaction requiring ATP and magnesium. The resulting D-ribose-5-phosphate can then be used either for sythesis of nucleotides, histidine, and tryptophan, or as a component of the pentose phosphate pathway.</text>
</comment>
<evidence type="ECO:0000313" key="15">
    <source>
        <dbReference type="EMBL" id="RRK30648.1"/>
    </source>
</evidence>
<keyword evidence="7 12" id="KW-0418">Kinase</keyword>
<evidence type="ECO:0000313" key="16">
    <source>
        <dbReference type="Proteomes" id="UP000274920"/>
    </source>
</evidence>
<dbReference type="GO" id="GO:0046872">
    <property type="term" value="F:metal ion binding"/>
    <property type="evidence" value="ECO:0007669"/>
    <property type="project" value="UniProtKB-KW"/>
</dbReference>
<feature type="binding site" evidence="12">
    <location>
        <position position="253"/>
    </location>
    <ligand>
        <name>substrate</name>
    </ligand>
</feature>
<dbReference type="InterPro" id="IPR002173">
    <property type="entry name" value="Carboh/pur_kinase_PfkB_CS"/>
</dbReference>
<evidence type="ECO:0000256" key="13">
    <source>
        <dbReference type="PIRNR" id="PIRNR000535"/>
    </source>
</evidence>
<organism evidence="15 16">
    <name type="scientific">Schaedlerella arabinosiphila</name>
    <dbReference type="NCBI Taxonomy" id="2044587"/>
    <lineage>
        <taxon>Bacteria</taxon>
        <taxon>Bacillati</taxon>
        <taxon>Bacillota</taxon>
        <taxon>Clostridia</taxon>
        <taxon>Lachnospirales</taxon>
        <taxon>Lachnospiraceae</taxon>
        <taxon>Schaedlerella</taxon>
    </lineage>
</organism>
<protein>
    <recommendedName>
        <fullName evidence="3 12">Ribokinase</fullName>
        <shortName evidence="12">RK</shortName>
        <ecNumber evidence="2 12">2.7.1.15</ecNumber>
    </recommendedName>
</protein>
<dbReference type="UniPathway" id="UPA00704">
    <property type="reaction ID" value="UER00715"/>
</dbReference>
<dbReference type="AlphaFoldDB" id="A0A426DD49"/>
<comment type="caution">
    <text evidence="15">The sequence shown here is derived from an EMBL/GenBank/DDBJ whole genome shotgun (WGS) entry which is preliminary data.</text>
</comment>
<dbReference type="InterPro" id="IPR029056">
    <property type="entry name" value="Ribokinase-like"/>
</dbReference>
<dbReference type="SUPFAM" id="SSF53613">
    <property type="entry name" value="Ribokinase-like"/>
    <property type="match status" value="1"/>
</dbReference>
<reference evidence="15" key="1">
    <citation type="submission" date="2018-10" db="EMBL/GenBank/DDBJ databases">
        <title>Schaedlerella arabinophila gen. nov. sp. nov., isolated from the mouse intestinal tract and comparative analysis with the genome of the closely related altered Schaedler flora strain ASF502.</title>
        <authorList>
            <person name="Miyake S."/>
            <person name="Soh M."/>
            <person name="Seedorf H."/>
        </authorList>
    </citation>
    <scope>NUCLEOTIDE SEQUENCE [LARGE SCALE GENOMIC DNA]</scope>
    <source>
        <strain evidence="15">DSM 106076</strain>
    </source>
</reference>
<feature type="domain" description="Carbohydrate kinase PfkB" evidence="14">
    <location>
        <begin position="1"/>
        <end position="295"/>
    </location>
</feature>
<comment type="catalytic activity">
    <reaction evidence="12">
        <text>D-ribose + ATP = D-ribose 5-phosphate + ADP + H(+)</text>
        <dbReference type="Rhea" id="RHEA:13697"/>
        <dbReference type="ChEBI" id="CHEBI:15378"/>
        <dbReference type="ChEBI" id="CHEBI:30616"/>
        <dbReference type="ChEBI" id="CHEBI:47013"/>
        <dbReference type="ChEBI" id="CHEBI:78346"/>
        <dbReference type="ChEBI" id="CHEBI:456216"/>
        <dbReference type="EC" id="2.7.1.15"/>
    </reaction>
</comment>
<dbReference type="RefSeq" id="WP_125126454.1">
    <property type="nucleotide sequence ID" value="NZ_RHJS01000002.1"/>
</dbReference>
<comment type="cofactor">
    <cofactor evidence="12">
        <name>Mg(2+)</name>
        <dbReference type="ChEBI" id="CHEBI:18420"/>
    </cofactor>
    <text evidence="12">Requires a divalent cation, most likely magnesium in vivo, as an electrophilic catalyst to aid phosphoryl group transfer. It is the chelate of the metal and the nucleotide that is the actual substrate.</text>
</comment>
<evidence type="ECO:0000256" key="6">
    <source>
        <dbReference type="ARBA" id="ARBA00022741"/>
    </source>
</evidence>
<dbReference type="GO" id="GO:2001059">
    <property type="term" value="P:D-tagatose 6-phosphate catabolic process"/>
    <property type="evidence" value="ECO:0007669"/>
    <property type="project" value="UniProtKB-UniPathway"/>
</dbReference>
<feature type="binding site" evidence="12">
    <location>
        <position position="185"/>
    </location>
    <ligand>
        <name>ATP</name>
        <dbReference type="ChEBI" id="CHEBI:30616"/>
    </ligand>
</feature>
<comment type="activity regulation">
    <text evidence="12">Activated by a monovalent cation that binds near, but not in, the active site. The most likely occupant of the site in vivo is potassium. Ion binding induces a conformational change that may alter substrate affinity.</text>
</comment>
<dbReference type="PANTHER" id="PTHR10584">
    <property type="entry name" value="SUGAR KINASE"/>
    <property type="match status" value="1"/>
</dbReference>
<comment type="pathway">
    <text evidence="12">Carbohydrate metabolism; D-ribose degradation; D-ribose 5-phosphate from beta-D-ribopyranose: step 2/2.</text>
</comment>
<keyword evidence="6 12" id="KW-0547">Nucleotide-binding</keyword>
<dbReference type="UniPathway" id="UPA00916">
    <property type="reaction ID" value="UER00889"/>
</dbReference>
<dbReference type="NCBIfam" id="TIGR02152">
    <property type="entry name" value="D_ribokin_bact"/>
    <property type="match status" value="1"/>
</dbReference>
<dbReference type="PANTHER" id="PTHR10584:SF166">
    <property type="entry name" value="RIBOKINASE"/>
    <property type="match status" value="1"/>
</dbReference>
<feature type="binding site" evidence="12">
    <location>
        <position position="288"/>
    </location>
    <ligand>
        <name>K(+)</name>
        <dbReference type="ChEBI" id="CHEBI:29103"/>
    </ligand>
</feature>
<comment type="pathway">
    <text evidence="13">Carbohydrate metabolism; D-tagatose 6-phosphate degradation; D-glyceraldehyde 3-phosphate and glycerone phosphate from D-tagatose 6-phosphate: step 1/2.</text>
</comment>
<comment type="similarity">
    <text evidence="1">Belongs to the carbohydrate kinase pfkB family.</text>
</comment>
<keyword evidence="8 12" id="KW-0067">ATP-binding</keyword>
<evidence type="ECO:0000259" key="14">
    <source>
        <dbReference type="Pfam" id="PF00294"/>
    </source>
</evidence>
<feature type="binding site" evidence="12">
    <location>
        <position position="286"/>
    </location>
    <ligand>
        <name>K(+)</name>
        <dbReference type="ChEBI" id="CHEBI:29103"/>
    </ligand>
</feature>
<sequence>MKKILVLGSLNMDFVIRVKKMPEVGETILGEDVALVPGGKGANQAYAAGKLGGHVTMLGAVGMDPYGSSLTKNLQDAGVDTEGILRSKNDATGQAFITVYENGDNSIIVIPGANGRLKPEMLQESMKYIDACDYIIMQLEIPLETVRYVKELALRRGKKVVIDPAPAAAGLEDSFWHGITILKPNETELGILTGKQLRNETEMIEAARSLVFKGVETVLVTLGEKGCLMVREKEAVHFPAKKAEMVDTTAAGDSFLAALVTALCEDRPFEDAVEFAQTVSSIVVGRHGAQTSIPWRAEVPGGV</sequence>
<evidence type="ECO:0000256" key="4">
    <source>
        <dbReference type="ARBA" id="ARBA00022679"/>
    </source>
</evidence>
<accession>A0A426DD49</accession>
<evidence type="ECO:0000256" key="3">
    <source>
        <dbReference type="ARBA" id="ARBA00016943"/>
    </source>
</evidence>
<keyword evidence="9 12" id="KW-0460">Magnesium</keyword>
<dbReference type="GO" id="GO:0005524">
    <property type="term" value="F:ATP binding"/>
    <property type="evidence" value="ECO:0007669"/>
    <property type="project" value="UniProtKB-UniRule"/>
</dbReference>
<feature type="binding site" evidence="12">
    <location>
        <begin position="221"/>
        <end position="226"/>
    </location>
    <ligand>
        <name>ATP</name>
        <dbReference type="ChEBI" id="CHEBI:30616"/>
    </ligand>
</feature>
<keyword evidence="12" id="KW-0963">Cytoplasm</keyword>
<dbReference type="InterPro" id="IPR017583">
    <property type="entry name" value="Tagatose/fructose_Pkinase"/>
</dbReference>
<comment type="similarity">
    <text evidence="13">Belongs to the carbohydrate kinase PfkB family. LacC subfamily.</text>
</comment>
<gene>
    <name evidence="12 15" type="primary">rbsK</name>
    <name evidence="15" type="ORF">EBB54_04100</name>
</gene>
<dbReference type="Gene3D" id="3.40.1190.20">
    <property type="match status" value="1"/>
</dbReference>
<comment type="similarity">
    <text evidence="12">Belongs to the carbohydrate kinase PfkB family. Ribokinase subfamily.</text>
</comment>
<feature type="binding site" evidence="12">
    <location>
        <begin position="11"/>
        <end position="13"/>
    </location>
    <ligand>
        <name>substrate</name>
    </ligand>
</feature>
<dbReference type="PROSITE" id="PS00584">
    <property type="entry name" value="PFKB_KINASES_2"/>
    <property type="match status" value="1"/>
</dbReference>
<comment type="caution">
    <text evidence="12">Lacks conserved residue(s) required for the propagation of feature annotation.</text>
</comment>
<evidence type="ECO:0000256" key="2">
    <source>
        <dbReference type="ARBA" id="ARBA00012035"/>
    </source>
</evidence>
<evidence type="ECO:0000256" key="7">
    <source>
        <dbReference type="ARBA" id="ARBA00022777"/>
    </source>
</evidence>
<dbReference type="HAMAP" id="MF_01987">
    <property type="entry name" value="Ribokinase"/>
    <property type="match status" value="1"/>
</dbReference>
<evidence type="ECO:0000256" key="10">
    <source>
        <dbReference type="ARBA" id="ARBA00022958"/>
    </source>
</evidence>
<evidence type="ECO:0000256" key="1">
    <source>
        <dbReference type="ARBA" id="ARBA00005380"/>
    </source>
</evidence>
<dbReference type="GO" id="GO:0009024">
    <property type="term" value="F:tagatose-6-phosphate kinase activity"/>
    <property type="evidence" value="ECO:0007669"/>
    <property type="project" value="UniProtKB-EC"/>
</dbReference>
<evidence type="ECO:0000256" key="11">
    <source>
        <dbReference type="ARBA" id="ARBA00023277"/>
    </source>
</evidence>
<comment type="catalytic activity">
    <reaction evidence="13">
        <text>D-tagatofuranose 6-phosphate + ATP = D-tagatofuranose 1,6-bisphosphate + ADP + H(+)</text>
        <dbReference type="Rhea" id="RHEA:12420"/>
        <dbReference type="ChEBI" id="CHEBI:15378"/>
        <dbReference type="ChEBI" id="CHEBI:30616"/>
        <dbReference type="ChEBI" id="CHEBI:58694"/>
        <dbReference type="ChEBI" id="CHEBI:58695"/>
        <dbReference type="ChEBI" id="CHEBI:456216"/>
        <dbReference type="EC" id="2.7.1.144"/>
    </reaction>
</comment>
<proteinExistence type="inferred from homology"/>
<dbReference type="EC" id="2.7.1.15" evidence="2 12"/>
<dbReference type="PIRSF" id="PIRSF000535">
    <property type="entry name" value="1PFK/6PFK/LacC"/>
    <property type="match status" value="1"/>
</dbReference>
<feature type="binding site" evidence="12">
    <location>
        <position position="292"/>
    </location>
    <ligand>
        <name>K(+)</name>
        <dbReference type="ChEBI" id="CHEBI:29103"/>
    </ligand>
</feature>
<evidence type="ECO:0000256" key="5">
    <source>
        <dbReference type="ARBA" id="ARBA00022723"/>
    </source>
</evidence>
<feature type="binding site" evidence="12">
    <location>
        <begin position="252"/>
        <end position="253"/>
    </location>
    <ligand>
        <name>ATP</name>
        <dbReference type="ChEBI" id="CHEBI:30616"/>
    </ligand>
</feature>
<keyword evidence="4 12" id="KW-0808">Transferase</keyword>
<dbReference type="Pfam" id="PF00294">
    <property type="entry name" value="PfkB"/>
    <property type="match status" value="1"/>
</dbReference>
<evidence type="ECO:0000256" key="9">
    <source>
        <dbReference type="ARBA" id="ARBA00022842"/>
    </source>
</evidence>
<name>A0A426DD49_9FIRM</name>
<dbReference type="InterPro" id="IPR002139">
    <property type="entry name" value="Ribo/fructo_kinase"/>
</dbReference>
<dbReference type="CDD" id="cd01174">
    <property type="entry name" value="ribokinase"/>
    <property type="match status" value="1"/>
</dbReference>
<dbReference type="Proteomes" id="UP000274920">
    <property type="component" value="Unassembled WGS sequence"/>
</dbReference>
<feature type="binding site" evidence="12">
    <location>
        <position position="283"/>
    </location>
    <ligand>
        <name>K(+)</name>
        <dbReference type="ChEBI" id="CHEBI:29103"/>
    </ligand>
</feature>
<dbReference type="GO" id="GO:0004747">
    <property type="term" value="F:ribokinase activity"/>
    <property type="evidence" value="ECO:0007669"/>
    <property type="project" value="UniProtKB-UniRule"/>
</dbReference>
<dbReference type="GO" id="GO:0019303">
    <property type="term" value="P:D-ribose catabolic process"/>
    <property type="evidence" value="ECO:0007669"/>
    <property type="project" value="UniProtKB-UniRule"/>
</dbReference>
<feature type="binding site" evidence="12">
    <location>
        <position position="247"/>
    </location>
    <ligand>
        <name>K(+)</name>
        <dbReference type="ChEBI" id="CHEBI:29103"/>
    </ligand>
</feature>
<keyword evidence="5 12" id="KW-0479">Metal-binding</keyword>
<comment type="subunit">
    <text evidence="12">Homodimer.</text>
</comment>
<dbReference type="EMBL" id="RHJS01000002">
    <property type="protein sequence ID" value="RRK30648.1"/>
    <property type="molecule type" value="Genomic_DNA"/>
</dbReference>
<feature type="binding site" evidence="12">
    <location>
        <position position="249"/>
    </location>
    <ligand>
        <name>K(+)</name>
        <dbReference type="ChEBI" id="CHEBI:29103"/>
    </ligand>
</feature>
<dbReference type="PRINTS" id="PR00990">
    <property type="entry name" value="RIBOKINASE"/>
</dbReference>
<evidence type="ECO:0000256" key="8">
    <source>
        <dbReference type="ARBA" id="ARBA00022840"/>
    </source>
</evidence>
<keyword evidence="16" id="KW-1185">Reference proteome</keyword>